<comment type="subcellular location">
    <subcellularLocation>
        <location evidence="1">Nucleus</location>
    </subcellularLocation>
</comment>
<evidence type="ECO:0000313" key="6">
    <source>
        <dbReference type="Proteomes" id="UP001187192"/>
    </source>
</evidence>
<proteinExistence type="inferred from homology"/>
<dbReference type="GO" id="GO:0071013">
    <property type="term" value="C:catalytic step 2 spliceosome"/>
    <property type="evidence" value="ECO:0007669"/>
    <property type="project" value="TreeGrafter"/>
</dbReference>
<protein>
    <recommendedName>
        <fullName evidence="7">Protein NRDE2 homolog</fullName>
    </recommendedName>
</protein>
<evidence type="ECO:0000256" key="2">
    <source>
        <dbReference type="ARBA" id="ARBA00009265"/>
    </source>
</evidence>
<dbReference type="AlphaFoldDB" id="A0AA88AB26"/>
<feature type="compositionally biased region" description="Low complexity" evidence="4">
    <location>
        <begin position="34"/>
        <end position="45"/>
    </location>
</feature>
<dbReference type="GO" id="GO:1902369">
    <property type="term" value="P:negative regulation of RNA catabolic process"/>
    <property type="evidence" value="ECO:0007669"/>
    <property type="project" value="TreeGrafter"/>
</dbReference>
<keyword evidence="6" id="KW-1185">Reference proteome</keyword>
<dbReference type="EMBL" id="BTGU01000037">
    <property type="protein sequence ID" value="GMN51453.1"/>
    <property type="molecule type" value="Genomic_DNA"/>
</dbReference>
<dbReference type="InterPro" id="IPR011990">
    <property type="entry name" value="TPR-like_helical_dom_sf"/>
</dbReference>
<feature type="region of interest" description="Disordered" evidence="4">
    <location>
        <begin position="1"/>
        <end position="45"/>
    </location>
</feature>
<feature type="compositionally biased region" description="Basic and acidic residues" evidence="4">
    <location>
        <begin position="128"/>
        <end position="138"/>
    </location>
</feature>
<dbReference type="PANTHER" id="PTHR13471">
    <property type="entry name" value="TETRATRICOPEPTIDE-LIKE HELICAL"/>
    <property type="match status" value="1"/>
</dbReference>
<organism evidence="5 6">
    <name type="scientific">Ficus carica</name>
    <name type="common">Common fig</name>
    <dbReference type="NCBI Taxonomy" id="3494"/>
    <lineage>
        <taxon>Eukaryota</taxon>
        <taxon>Viridiplantae</taxon>
        <taxon>Streptophyta</taxon>
        <taxon>Embryophyta</taxon>
        <taxon>Tracheophyta</taxon>
        <taxon>Spermatophyta</taxon>
        <taxon>Magnoliopsida</taxon>
        <taxon>eudicotyledons</taxon>
        <taxon>Gunneridae</taxon>
        <taxon>Pentapetalae</taxon>
        <taxon>rosids</taxon>
        <taxon>fabids</taxon>
        <taxon>Rosales</taxon>
        <taxon>Moraceae</taxon>
        <taxon>Ficeae</taxon>
        <taxon>Ficus</taxon>
    </lineage>
</organism>
<accession>A0AA88AB26</accession>
<gene>
    <name evidence="5" type="ORF">TIFTF001_020606</name>
</gene>
<dbReference type="Proteomes" id="UP001187192">
    <property type="component" value="Unassembled WGS sequence"/>
</dbReference>
<feature type="compositionally biased region" description="Acidic residues" evidence="4">
    <location>
        <begin position="76"/>
        <end position="86"/>
    </location>
</feature>
<evidence type="ECO:0000256" key="4">
    <source>
        <dbReference type="SAM" id="MobiDB-lite"/>
    </source>
</evidence>
<dbReference type="SUPFAM" id="SSF48452">
    <property type="entry name" value="TPR-like"/>
    <property type="match status" value="2"/>
</dbReference>
<dbReference type="Gene3D" id="1.25.40.10">
    <property type="entry name" value="Tetratricopeptide repeat domain"/>
    <property type="match status" value="2"/>
</dbReference>
<feature type="compositionally biased region" description="Acidic residues" evidence="4">
    <location>
        <begin position="557"/>
        <end position="581"/>
    </location>
</feature>
<comment type="similarity">
    <text evidence="2">Belongs to the NRDE2 family.</text>
</comment>
<dbReference type="Pfam" id="PF08424">
    <property type="entry name" value="NRDE-2"/>
    <property type="match status" value="1"/>
</dbReference>
<dbReference type="GO" id="GO:0031048">
    <property type="term" value="P:regulatory ncRNA-mediated heterochromatin formation"/>
    <property type="evidence" value="ECO:0007669"/>
    <property type="project" value="TreeGrafter"/>
</dbReference>
<keyword evidence="3" id="KW-0539">Nucleus</keyword>
<evidence type="ECO:0000256" key="1">
    <source>
        <dbReference type="ARBA" id="ARBA00004123"/>
    </source>
</evidence>
<comment type="caution">
    <text evidence="5">The sequence shown here is derived from an EMBL/GenBank/DDBJ whole genome shotgun (WGS) entry which is preliminary data.</text>
</comment>
<feature type="compositionally biased region" description="Basic residues" evidence="4">
    <location>
        <begin position="115"/>
        <end position="127"/>
    </location>
</feature>
<dbReference type="PANTHER" id="PTHR13471:SF0">
    <property type="entry name" value="NUCLEAR EXOSOME REGULATOR NRDE2"/>
    <property type="match status" value="1"/>
</dbReference>
<reference evidence="5" key="1">
    <citation type="submission" date="2023-07" db="EMBL/GenBank/DDBJ databases">
        <title>draft genome sequence of fig (Ficus carica).</title>
        <authorList>
            <person name="Takahashi T."/>
            <person name="Nishimura K."/>
        </authorList>
    </citation>
    <scope>NUCLEOTIDE SEQUENCE</scope>
</reference>
<feature type="compositionally biased region" description="Basic and acidic residues" evidence="4">
    <location>
        <begin position="1"/>
        <end position="17"/>
    </location>
</feature>
<feature type="compositionally biased region" description="Polar residues" evidence="4">
    <location>
        <begin position="145"/>
        <end position="159"/>
    </location>
</feature>
<dbReference type="InterPro" id="IPR003107">
    <property type="entry name" value="HAT"/>
</dbReference>
<dbReference type="SMART" id="SM00386">
    <property type="entry name" value="HAT"/>
    <property type="match status" value="5"/>
</dbReference>
<feature type="region of interest" description="Disordered" evidence="4">
    <location>
        <begin position="62"/>
        <end position="162"/>
    </location>
</feature>
<evidence type="ECO:0000256" key="3">
    <source>
        <dbReference type="ARBA" id="ARBA00023242"/>
    </source>
</evidence>
<name>A0AA88AB26_FICCA</name>
<evidence type="ECO:0000313" key="5">
    <source>
        <dbReference type="EMBL" id="GMN51453.1"/>
    </source>
</evidence>
<sequence length="1138" mass="129980">MEEEKQKEREKEKKKILEEEEEKGTLFPLLQVPSSSSSSTQNSQTQWLCNSSFTSDLTLINHAVSSLSQPQPQSDGDGDGDEEQEQDHDSQSEPPPPRSYQPVESPESDGDSDSKKKKKKSKRKRRRQERERTEREFGDYGGLRRSSNVRAWGGDSQTKPSKDYYFDCRGDRDNLAFGSLYRMDVAWYKPYAPLGISGLDFHGLSRWNQTGSSSDRDGDVDALDGKLKSGGRYWSAKYMALESHKNLKRVHILVPQRFLEAVSDDFIPLLDVQSSVVEESWEDEVLRKTREFNKMTRERPQDEKAWLEFAEFQDKVAGTQSQKGARLQTLEKKISILEKAAELNPENEELLLCLIKAYQRRDSTDVLIERWEKILVQNSGSHKLWREFLRFVQGEFSRFKVSEIRKMYSNAIQALSAACSRHTRQVHHAAKSSPLDSALVQLELSLVDIFLSLCRFEWQAGYQELATALFQAEIEFSLFCPSLLLTEQSKQRLFEHFWNSDGARVGEEGAFGWSTWLEKEEENRQRVIKEEESMDGDEGGWTGWSEPMAKKKISDGNLDDEANNDMEGEELQPELEDEDMEGEEDDTEALLKKLGIDVDAASSGEVKDTSTWIRWSKEELSRDGDQWMPLRTKSRAGISRADGTPDAEADEHLLRVVMYEDVNEFLFSLSSFKARLSLLSQFVDFFGGKISRWVCSNNSSWIEKTLSLEGLPDSLLQTLMKGHDLSKLQNNLEEAALVAEELSVTKMNSDSSVTPCRTLAKRLLKADRQDLLLCGVYARREASYGNIDHARRVFDMALSSIEGLPLELRSIAPLIYFWYAETELANDPLNSRESSLRAVHILSCLGSGETYGPFKGQPSSVQLLRAHQGFTQKIGTVRSAWVCGIVDDQSVSLVCSAALFEELTSGWTAGIQILDQAFAMVLPGMYLSFAPKDSTSNAKRRSRTYQIEFLFEFYVRMLQRHLDQLSPSKCWESICEGLQIYPFSPELCSALLQIGHLYKTSNNIRRFFDEYCQKKQSVVLWIFALSFEINRGGSQYRIRGLFERALGNDTTRNSVLLWRSYIAYEVNLACDPSAARRIFFRAIHACPWSKKLWMDGFTNLNTILSAKELSDLQEVMRDKELNLRTDIYEILLQDELAM</sequence>
<dbReference type="GO" id="GO:0006396">
    <property type="term" value="P:RNA processing"/>
    <property type="evidence" value="ECO:0007669"/>
    <property type="project" value="InterPro"/>
</dbReference>
<dbReference type="InterPro" id="IPR013633">
    <property type="entry name" value="NRDE-2"/>
</dbReference>
<evidence type="ECO:0008006" key="7">
    <source>
        <dbReference type="Google" id="ProtNLM"/>
    </source>
</evidence>
<feature type="region of interest" description="Disordered" evidence="4">
    <location>
        <begin position="531"/>
        <end position="581"/>
    </location>
</feature>